<evidence type="ECO:0000256" key="1">
    <source>
        <dbReference type="ARBA" id="ARBA00004477"/>
    </source>
</evidence>
<dbReference type="EMBL" id="MDYQ01000027">
    <property type="protein sequence ID" value="PRP86707.1"/>
    <property type="molecule type" value="Genomic_DNA"/>
</dbReference>
<evidence type="ECO:0000256" key="4">
    <source>
        <dbReference type="ARBA" id="ARBA00022692"/>
    </source>
</evidence>
<comment type="subunit">
    <text evidence="8">Component of the oligosaccharyltransferase (OST) complex.</text>
</comment>
<keyword evidence="6 8" id="KW-1133">Transmembrane helix</keyword>
<reference evidence="9 10" key="1">
    <citation type="journal article" date="2018" name="Genome Biol. Evol.">
        <title>Multiple Roots of Fruiting Body Formation in Amoebozoa.</title>
        <authorList>
            <person name="Hillmann F."/>
            <person name="Forbes G."/>
            <person name="Novohradska S."/>
            <person name="Ferling I."/>
            <person name="Riege K."/>
            <person name="Groth M."/>
            <person name="Westermann M."/>
            <person name="Marz M."/>
            <person name="Spaller T."/>
            <person name="Winckler T."/>
            <person name="Schaap P."/>
            <person name="Glockner G."/>
        </authorList>
    </citation>
    <scope>NUCLEOTIDE SEQUENCE [LARGE SCALE GENOMIC DNA]</scope>
    <source>
        <strain evidence="9 10">Jena</strain>
    </source>
</reference>
<comment type="caution">
    <text evidence="9">The sequence shown here is derived from an EMBL/GenBank/DDBJ whole genome shotgun (WGS) entry which is preliminary data.</text>
</comment>
<dbReference type="UniPathway" id="UPA00378"/>
<keyword evidence="10" id="KW-1185">Reference proteome</keyword>
<evidence type="ECO:0000313" key="9">
    <source>
        <dbReference type="EMBL" id="PRP86707.1"/>
    </source>
</evidence>
<dbReference type="Proteomes" id="UP000241769">
    <property type="component" value="Unassembled WGS sequence"/>
</dbReference>
<evidence type="ECO:0000256" key="7">
    <source>
        <dbReference type="ARBA" id="ARBA00023136"/>
    </source>
</evidence>
<name>A0A2P6NRX7_9EUKA</name>
<dbReference type="AlphaFoldDB" id="A0A2P6NRX7"/>
<sequence>MVFEVCHYNLAADTWFINRSSTMSSQAATREQSILSEFLHRYNVQNSRVVKVCDVFLLYVLLTGIIQFVYCCLVGTFPFNSFLSGFISTVGTFVLTVCLRIQIGPKSPFKGRSNERAFFDYLFANLILHLWSKWFSSTSDERVSNHRGNLPTREKSSTFSSCFTFQSSVYSVHREDRKWIPNAQGNLATFRTILLLATLYTLCNAANYPVLVYTYYNASTSCSGTPSFSRIVTSGHCIPTSNGAVQVISGSPATYSTFSRPSGTCDRFATSSNFVNTSGCATSPSGVGAYRANFGTSYDPAPAAGDRVLLSYMTNDCSSPPVYTEISYGAGCTNLQPCIAGTGYYTYSTQVVCGDSTAIQFVNGAVLTSTVPIFLASILLMITM</sequence>
<dbReference type="Pfam" id="PF02109">
    <property type="entry name" value="DAD"/>
    <property type="match status" value="1"/>
</dbReference>
<dbReference type="InParanoid" id="A0A2P6NRX7"/>
<dbReference type="PANTHER" id="PTHR10705:SF0">
    <property type="entry name" value="DOLICHYL-DIPHOSPHOOLIGOSACCHARIDE--PROTEIN GLYCOSYLTRANSFERASE SUBUNIT DAD1"/>
    <property type="match status" value="1"/>
</dbReference>
<keyword evidence="7 8" id="KW-0472">Membrane</keyword>
<evidence type="ECO:0000256" key="5">
    <source>
        <dbReference type="ARBA" id="ARBA00022824"/>
    </source>
</evidence>
<organism evidence="9 10">
    <name type="scientific">Planoprotostelium fungivorum</name>
    <dbReference type="NCBI Taxonomy" id="1890364"/>
    <lineage>
        <taxon>Eukaryota</taxon>
        <taxon>Amoebozoa</taxon>
        <taxon>Evosea</taxon>
        <taxon>Variosea</taxon>
        <taxon>Cavosteliida</taxon>
        <taxon>Cavosteliaceae</taxon>
        <taxon>Planoprotostelium</taxon>
    </lineage>
</organism>
<protein>
    <recommendedName>
        <fullName evidence="8">Dolichyl-diphosphooligosaccharide--protein glycosyltransferase subunit OST2</fullName>
        <shortName evidence="8">Oligosaccharyl transferase subunit OST2</shortName>
    </recommendedName>
</protein>
<proteinExistence type="inferred from homology"/>
<evidence type="ECO:0000256" key="2">
    <source>
        <dbReference type="ARBA" id="ARBA00004922"/>
    </source>
</evidence>
<evidence type="ECO:0000256" key="3">
    <source>
        <dbReference type="ARBA" id="ARBA00009386"/>
    </source>
</evidence>
<dbReference type="GO" id="GO:0006487">
    <property type="term" value="P:protein N-linked glycosylation"/>
    <property type="evidence" value="ECO:0007669"/>
    <property type="project" value="TreeGrafter"/>
</dbReference>
<feature type="transmembrane region" description="Helical" evidence="8">
    <location>
        <begin position="56"/>
        <end position="77"/>
    </location>
</feature>
<dbReference type="GO" id="GO:0008250">
    <property type="term" value="C:oligosaccharyltransferase complex"/>
    <property type="evidence" value="ECO:0007669"/>
    <property type="project" value="InterPro"/>
</dbReference>
<comment type="function">
    <text evidence="8">Subunit of the oligosaccharyl transferase (OST) complex that catalyzes the initial transfer of a defined glycan (Glc(3)Man(9)GlcNAc(2) in eukaryotes) from the lipid carrier dolichol-pyrophosphate to an asparagine residue within an Asn-X-Ser/Thr consensus motif in nascent polypeptide chains, the first step in protein N-glycosylation. N-glycosylation occurs cotranslationally and the complex associates with the Sec61 complex at the channel-forming translocon complex that mediates protein translocation across the endoplasmic reticulum (ER). All subunits are required for a maximal enzyme activity.</text>
</comment>
<accession>A0A2P6NRX7</accession>
<comment type="similarity">
    <text evidence="3 8">Belongs to the DAD/OST2 family.</text>
</comment>
<evidence type="ECO:0000256" key="8">
    <source>
        <dbReference type="RuleBase" id="RU361136"/>
    </source>
</evidence>
<keyword evidence="4 8" id="KW-0812">Transmembrane</keyword>
<evidence type="ECO:0000256" key="6">
    <source>
        <dbReference type="ARBA" id="ARBA00022989"/>
    </source>
</evidence>
<gene>
    <name evidence="9" type="ORF">PROFUN_02856</name>
</gene>
<dbReference type="STRING" id="1890364.A0A2P6NRX7"/>
<feature type="transmembrane region" description="Helical" evidence="8">
    <location>
        <begin position="361"/>
        <end position="382"/>
    </location>
</feature>
<dbReference type="OrthoDB" id="445566at2759"/>
<evidence type="ECO:0000313" key="10">
    <source>
        <dbReference type="Proteomes" id="UP000241769"/>
    </source>
</evidence>
<comment type="subcellular location">
    <subcellularLocation>
        <location evidence="1 8">Endoplasmic reticulum membrane</location>
        <topology evidence="1 8">Multi-pass membrane protein</topology>
    </subcellularLocation>
</comment>
<dbReference type="PANTHER" id="PTHR10705">
    <property type="entry name" value="DOLICHYL-DIPHOSPHOOLIGOSACCHARIDE--PROTEIN GLYCOSYLTRANSFERASE SUBUNIT DAD1"/>
    <property type="match status" value="1"/>
</dbReference>
<comment type="pathway">
    <text evidence="2 8">Protein modification; protein glycosylation.</text>
</comment>
<dbReference type="InterPro" id="IPR003038">
    <property type="entry name" value="DAD/Ost2"/>
</dbReference>
<feature type="transmembrane region" description="Helical" evidence="8">
    <location>
        <begin position="83"/>
        <end position="105"/>
    </location>
</feature>
<keyword evidence="5 8" id="KW-0256">Endoplasmic reticulum</keyword>